<evidence type="ECO:0000256" key="6">
    <source>
        <dbReference type="ARBA" id="ARBA00022968"/>
    </source>
</evidence>
<sequence length="436" mass="50782">MWLCFRGYYYEMMSHFDSPQCLKKKEFEKNSLNLLDRIDLDCGEILKNDEKATSFYKNWIYDHQYHERQLYEADDKCSALHSRFHFGVTPLSKEEADFPLAYGFVVYKNPVQILFSLSSFYQPQNLYCFAVDGHSSKEFKKLFNELGKCLPNVHVFEVSPVSWGTFSIVNAVWSCLRWTTNSNHTWKYYQYLSGVDIPLKTNWEMVQILKALNGTINMELSTFQPRRLTAEKKASDSPIPLYKSSLSALVPREAARIFVNDEKANKTVEFLRNSRIPDEGLWATLAGNPSVLKVPGGLPANEFLKVKEAMRTKKTQERKRNSSRTDAFQARFDTPTRYYFSRYQIWGRNGCYGKLSASSCIFGVKDLPNLLNRPELVAHKLYIDYQPAAFFCILKENQRRTLKRELFNAINYTKIPQVEYERGVSINELTHPEFIN</sequence>
<comment type="similarity">
    <text evidence="10">Belongs to the glycosyltransferase 14 family.</text>
</comment>
<evidence type="ECO:0000256" key="1">
    <source>
        <dbReference type="ARBA" id="ARBA00004606"/>
    </source>
</evidence>
<evidence type="ECO:0000256" key="4">
    <source>
        <dbReference type="ARBA" id="ARBA00022679"/>
    </source>
</evidence>
<dbReference type="Proteomes" id="UP000887575">
    <property type="component" value="Unassembled WGS sequence"/>
</dbReference>
<evidence type="ECO:0000256" key="2">
    <source>
        <dbReference type="ARBA" id="ARBA00004922"/>
    </source>
</evidence>
<organism evidence="11 12">
    <name type="scientific">Mesorhabditis belari</name>
    <dbReference type="NCBI Taxonomy" id="2138241"/>
    <lineage>
        <taxon>Eukaryota</taxon>
        <taxon>Metazoa</taxon>
        <taxon>Ecdysozoa</taxon>
        <taxon>Nematoda</taxon>
        <taxon>Chromadorea</taxon>
        <taxon>Rhabditida</taxon>
        <taxon>Rhabditina</taxon>
        <taxon>Rhabditomorpha</taxon>
        <taxon>Rhabditoidea</taxon>
        <taxon>Rhabditidae</taxon>
        <taxon>Mesorhabditinae</taxon>
        <taxon>Mesorhabditis</taxon>
    </lineage>
</organism>
<evidence type="ECO:0000256" key="7">
    <source>
        <dbReference type="ARBA" id="ARBA00022989"/>
    </source>
</evidence>
<accession>A0AAF3EKI4</accession>
<keyword evidence="3" id="KW-0328">Glycosyltransferase</keyword>
<dbReference type="GO" id="GO:0016020">
    <property type="term" value="C:membrane"/>
    <property type="evidence" value="ECO:0007669"/>
    <property type="project" value="UniProtKB-SubCell"/>
</dbReference>
<dbReference type="GO" id="GO:0008375">
    <property type="term" value="F:acetylglucosaminyltransferase activity"/>
    <property type="evidence" value="ECO:0007669"/>
    <property type="project" value="TreeGrafter"/>
</dbReference>
<evidence type="ECO:0000256" key="9">
    <source>
        <dbReference type="ARBA" id="ARBA00023180"/>
    </source>
</evidence>
<keyword evidence="6" id="KW-0735">Signal-anchor</keyword>
<dbReference type="Pfam" id="PF02485">
    <property type="entry name" value="Branch"/>
    <property type="match status" value="1"/>
</dbReference>
<evidence type="ECO:0000256" key="5">
    <source>
        <dbReference type="ARBA" id="ARBA00022692"/>
    </source>
</evidence>
<proteinExistence type="inferred from homology"/>
<keyword evidence="11" id="KW-1185">Reference proteome</keyword>
<keyword evidence="4" id="KW-0808">Transferase</keyword>
<name>A0AAF3EKI4_9BILA</name>
<dbReference type="AlphaFoldDB" id="A0AAF3EKI4"/>
<dbReference type="PANTHER" id="PTHR19297">
    <property type="entry name" value="GLYCOSYLTRANSFERASE 14 FAMILY MEMBER"/>
    <property type="match status" value="1"/>
</dbReference>
<comment type="subcellular location">
    <subcellularLocation>
        <location evidence="1">Membrane</location>
        <topology evidence="1">Single-pass type II membrane protein</topology>
    </subcellularLocation>
</comment>
<evidence type="ECO:0000256" key="3">
    <source>
        <dbReference type="ARBA" id="ARBA00022676"/>
    </source>
</evidence>
<evidence type="ECO:0000313" key="12">
    <source>
        <dbReference type="WBParaSite" id="MBELARI_LOCUS14294"/>
    </source>
</evidence>
<protein>
    <submittedName>
        <fullName evidence="12">Uncharacterized protein</fullName>
    </submittedName>
</protein>
<evidence type="ECO:0000256" key="10">
    <source>
        <dbReference type="ARBA" id="ARBA00038150"/>
    </source>
</evidence>
<reference evidence="12" key="1">
    <citation type="submission" date="2024-02" db="UniProtKB">
        <authorList>
            <consortium name="WormBaseParasite"/>
        </authorList>
    </citation>
    <scope>IDENTIFICATION</scope>
</reference>
<comment type="pathway">
    <text evidence="2">Protein modification; protein glycosylation.</text>
</comment>
<dbReference type="InterPro" id="IPR003406">
    <property type="entry name" value="Glyco_trans_14"/>
</dbReference>
<keyword evidence="7" id="KW-1133">Transmembrane helix</keyword>
<dbReference type="PANTHER" id="PTHR19297:SF185">
    <property type="entry name" value="BETA-1,3-GALACTOSYL-O-GLYCOSYL-GLYCOPROTEIN BETA-1,6-N-ACETYLGLUCOSAMINYLTRANSFERASE 3"/>
    <property type="match status" value="1"/>
</dbReference>
<evidence type="ECO:0000313" key="11">
    <source>
        <dbReference type="Proteomes" id="UP000887575"/>
    </source>
</evidence>
<keyword evidence="9" id="KW-0325">Glycoprotein</keyword>
<keyword evidence="8" id="KW-0472">Membrane</keyword>
<keyword evidence="5" id="KW-0812">Transmembrane</keyword>
<dbReference type="WBParaSite" id="MBELARI_LOCUS14294">
    <property type="protein sequence ID" value="MBELARI_LOCUS14294"/>
    <property type="gene ID" value="MBELARI_LOCUS14294"/>
</dbReference>
<evidence type="ECO:0000256" key="8">
    <source>
        <dbReference type="ARBA" id="ARBA00023136"/>
    </source>
</evidence>